<comment type="caution">
    <text evidence="9">The sequence shown here is derived from an EMBL/GenBank/DDBJ whole genome shotgun (WGS) entry which is preliminary data.</text>
</comment>
<dbReference type="Gene3D" id="3.40.50.720">
    <property type="entry name" value="NAD(P)-binding Rossmann-like Domain"/>
    <property type="match status" value="1"/>
</dbReference>
<reference evidence="9 10" key="1">
    <citation type="submission" date="2020-03" db="EMBL/GenBank/DDBJ databases">
        <title>Spirochaetal bacteria isolated from arthropods constitute a novel genus Entomospira genus novum within the order Spirochaetales.</title>
        <authorList>
            <person name="Grana-Miraglia L."/>
            <person name="Sikutova S."/>
            <person name="Fingerle V."/>
            <person name="Sing A."/>
            <person name="Castillo-Ramirez S."/>
            <person name="Margos G."/>
            <person name="Rudolf I."/>
        </authorList>
    </citation>
    <scope>NUCLEOTIDE SEQUENCE [LARGE SCALE GENOMIC DNA]</scope>
    <source>
        <strain evidence="9 10">BR193</strain>
    </source>
</reference>
<evidence type="ECO:0000256" key="3">
    <source>
        <dbReference type="ARBA" id="ARBA00008178"/>
    </source>
</evidence>
<evidence type="ECO:0000256" key="1">
    <source>
        <dbReference type="ARBA" id="ARBA00001539"/>
    </source>
</evidence>
<comment type="catalytic activity">
    <reaction evidence="1 7">
        <text>dTDP-alpha-D-glucose = dTDP-4-dehydro-6-deoxy-alpha-D-glucose + H2O</text>
        <dbReference type="Rhea" id="RHEA:17221"/>
        <dbReference type="ChEBI" id="CHEBI:15377"/>
        <dbReference type="ChEBI" id="CHEBI:57477"/>
        <dbReference type="ChEBI" id="CHEBI:57649"/>
        <dbReference type="EC" id="4.2.1.46"/>
    </reaction>
</comment>
<sequence length="338" mass="38802">MNSNKLVITRDPKNILITGGCGFIGINFIRYLFSTESAFTGNIINIDKLTYASNPNALMQFSSSRYTFIHGDICDTILIKDILSKFDIDTICHFAAESHVDRSIHNGYPFIESNIKGTFTLLEAIRQYNPHIHFHHISTDEVFGSLTLTEPPFTERSPYAPNNPYSASKAGSDHLVRSYAHTYGITYTMSHSSNNYGLYQHEEKFIPKAIRQLHKKQPIPLYGDGSHIRDWIHVTDHVRAVWLILRYSRNNESYSIGARNELSNKELLYTLCKFYAQSIDVQNHQQFIDLITFVPDRPGHDARYAIDPSKIEQTLHWTPSVSLEVGLKNLMQYHIKIF</sequence>
<evidence type="ECO:0000259" key="8">
    <source>
        <dbReference type="Pfam" id="PF16363"/>
    </source>
</evidence>
<accession>A0A968G8G9</accession>
<dbReference type="InterPro" id="IPR005888">
    <property type="entry name" value="dTDP_Gluc_deHydtase"/>
</dbReference>
<evidence type="ECO:0000256" key="7">
    <source>
        <dbReference type="RuleBase" id="RU004473"/>
    </source>
</evidence>
<protein>
    <recommendedName>
        <fullName evidence="4 7">dTDP-glucose 4,6-dehydratase</fullName>
        <ecNumber evidence="4 7">4.2.1.46</ecNumber>
    </recommendedName>
</protein>
<dbReference type="EC" id="4.2.1.46" evidence="4 7"/>
<evidence type="ECO:0000313" key="10">
    <source>
        <dbReference type="Proteomes" id="UP000711995"/>
    </source>
</evidence>
<dbReference type="GO" id="GO:0008460">
    <property type="term" value="F:dTDP-glucose 4,6-dehydratase activity"/>
    <property type="evidence" value="ECO:0007669"/>
    <property type="project" value="UniProtKB-EC"/>
</dbReference>
<dbReference type="CDD" id="cd05246">
    <property type="entry name" value="dTDP_GD_SDR_e"/>
    <property type="match status" value="1"/>
</dbReference>
<evidence type="ECO:0000313" key="9">
    <source>
        <dbReference type="EMBL" id="NIZ40488.1"/>
    </source>
</evidence>
<evidence type="ECO:0000256" key="4">
    <source>
        <dbReference type="ARBA" id="ARBA00011990"/>
    </source>
</evidence>
<dbReference type="InterPro" id="IPR020904">
    <property type="entry name" value="Sc_DH/Rdtase_CS"/>
</dbReference>
<dbReference type="NCBIfam" id="TIGR01181">
    <property type="entry name" value="dTDP_gluc_dehyt"/>
    <property type="match status" value="1"/>
</dbReference>
<dbReference type="PANTHER" id="PTHR43000">
    <property type="entry name" value="DTDP-D-GLUCOSE 4,6-DEHYDRATASE-RELATED"/>
    <property type="match status" value="1"/>
</dbReference>
<keyword evidence="5" id="KW-0520">NAD</keyword>
<dbReference type="InterPro" id="IPR016040">
    <property type="entry name" value="NAD(P)-bd_dom"/>
</dbReference>
<proteinExistence type="inferred from homology"/>
<evidence type="ECO:0000256" key="5">
    <source>
        <dbReference type="ARBA" id="ARBA00023027"/>
    </source>
</evidence>
<dbReference type="EMBL" id="JAATLJ010000001">
    <property type="protein sequence ID" value="NIZ40488.1"/>
    <property type="molecule type" value="Genomic_DNA"/>
</dbReference>
<keyword evidence="6 7" id="KW-0456">Lyase</keyword>
<dbReference type="Proteomes" id="UP000711995">
    <property type="component" value="Unassembled WGS sequence"/>
</dbReference>
<dbReference type="InterPro" id="IPR036291">
    <property type="entry name" value="NAD(P)-bd_dom_sf"/>
</dbReference>
<organism evidence="9 10">
    <name type="scientific">Entomospira entomophila</name>
    <dbReference type="NCBI Taxonomy" id="2719988"/>
    <lineage>
        <taxon>Bacteria</taxon>
        <taxon>Pseudomonadati</taxon>
        <taxon>Spirochaetota</taxon>
        <taxon>Spirochaetia</taxon>
        <taxon>Spirochaetales</taxon>
        <taxon>Spirochaetaceae</taxon>
        <taxon>Entomospira</taxon>
    </lineage>
</organism>
<dbReference type="AlphaFoldDB" id="A0A968G8G9"/>
<comment type="cofactor">
    <cofactor evidence="2 7">
        <name>NAD(+)</name>
        <dbReference type="ChEBI" id="CHEBI:57540"/>
    </cofactor>
</comment>
<gene>
    <name evidence="9" type="primary">rfbB</name>
    <name evidence="9" type="ORF">HCT14_03025</name>
</gene>
<evidence type="ECO:0000256" key="6">
    <source>
        <dbReference type="ARBA" id="ARBA00023239"/>
    </source>
</evidence>
<feature type="domain" description="NAD(P)-binding" evidence="8">
    <location>
        <begin position="16"/>
        <end position="329"/>
    </location>
</feature>
<dbReference type="PROSITE" id="PS00061">
    <property type="entry name" value="ADH_SHORT"/>
    <property type="match status" value="1"/>
</dbReference>
<dbReference type="Pfam" id="PF16363">
    <property type="entry name" value="GDP_Man_Dehyd"/>
    <property type="match status" value="1"/>
</dbReference>
<name>A0A968G8G9_9SPIO</name>
<dbReference type="RefSeq" id="WP_167700084.1">
    <property type="nucleotide sequence ID" value="NZ_CP118174.1"/>
</dbReference>
<dbReference type="GO" id="GO:0009225">
    <property type="term" value="P:nucleotide-sugar metabolic process"/>
    <property type="evidence" value="ECO:0007669"/>
    <property type="project" value="InterPro"/>
</dbReference>
<comment type="similarity">
    <text evidence="3 7">Belongs to the NAD(P)-dependent epimerase/dehydratase family. dTDP-glucose dehydratase subfamily.</text>
</comment>
<keyword evidence="10" id="KW-1185">Reference proteome</keyword>
<dbReference type="Gene3D" id="3.90.25.10">
    <property type="entry name" value="UDP-galactose 4-epimerase, domain 1"/>
    <property type="match status" value="1"/>
</dbReference>
<dbReference type="SUPFAM" id="SSF51735">
    <property type="entry name" value="NAD(P)-binding Rossmann-fold domains"/>
    <property type="match status" value="1"/>
</dbReference>
<evidence type="ECO:0000256" key="2">
    <source>
        <dbReference type="ARBA" id="ARBA00001911"/>
    </source>
</evidence>